<evidence type="ECO:0000259" key="7">
    <source>
        <dbReference type="PROSITE" id="PS50811"/>
    </source>
</evidence>
<dbReference type="InterPro" id="IPR036576">
    <property type="entry name" value="WRKY_dom_sf"/>
</dbReference>
<feature type="domain" description="WRKY" evidence="7">
    <location>
        <begin position="122"/>
        <end position="187"/>
    </location>
</feature>
<dbReference type="InterPro" id="IPR003657">
    <property type="entry name" value="WRKY_dom"/>
</dbReference>
<evidence type="ECO:0000256" key="4">
    <source>
        <dbReference type="ARBA" id="ARBA00023163"/>
    </source>
</evidence>
<accession>A0A444X513</accession>
<protein>
    <recommendedName>
        <fullName evidence="7">WRKY domain-containing protein</fullName>
    </recommendedName>
</protein>
<dbReference type="PROSITE" id="PS50811">
    <property type="entry name" value="WRKY"/>
    <property type="match status" value="1"/>
</dbReference>
<comment type="caution">
    <text evidence="8">The sequence shown here is derived from an EMBL/GenBank/DDBJ whole genome shotgun (WGS) entry which is preliminary data.</text>
</comment>
<dbReference type="STRING" id="3818.A0A444X513"/>
<reference evidence="8 9" key="1">
    <citation type="submission" date="2019-01" db="EMBL/GenBank/DDBJ databases">
        <title>Sequencing of cultivated peanut Arachis hypogaea provides insights into genome evolution and oil improvement.</title>
        <authorList>
            <person name="Chen X."/>
        </authorList>
    </citation>
    <scope>NUCLEOTIDE SEQUENCE [LARGE SCALE GENOMIC DNA]</scope>
    <source>
        <strain evidence="9">cv. Fuhuasheng</strain>
        <tissue evidence="8">Leaves</tissue>
    </source>
</reference>
<evidence type="ECO:0000256" key="6">
    <source>
        <dbReference type="SAM" id="MobiDB-lite"/>
    </source>
</evidence>
<comment type="subcellular location">
    <subcellularLocation>
        <location evidence="1">Nucleus</location>
    </subcellularLocation>
</comment>
<dbReference type="GO" id="GO:0003700">
    <property type="term" value="F:DNA-binding transcription factor activity"/>
    <property type="evidence" value="ECO:0007669"/>
    <property type="project" value="InterPro"/>
</dbReference>
<dbReference type="GO" id="GO:0043565">
    <property type="term" value="F:sequence-specific DNA binding"/>
    <property type="evidence" value="ECO:0007669"/>
    <property type="project" value="InterPro"/>
</dbReference>
<dbReference type="AlphaFoldDB" id="A0A444X513"/>
<dbReference type="Pfam" id="PF03106">
    <property type="entry name" value="WRKY"/>
    <property type="match status" value="1"/>
</dbReference>
<feature type="compositionally biased region" description="Low complexity" evidence="6">
    <location>
        <begin position="56"/>
        <end position="70"/>
    </location>
</feature>
<dbReference type="FunFam" id="2.20.25.80:FF:000003">
    <property type="entry name" value="WRKY transcription factor 57"/>
    <property type="match status" value="1"/>
</dbReference>
<gene>
    <name evidence="8" type="ORF">Ahy_B10g104247</name>
</gene>
<evidence type="ECO:0000256" key="5">
    <source>
        <dbReference type="ARBA" id="ARBA00023242"/>
    </source>
</evidence>
<dbReference type="InterPro" id="IPR044810">
    <property type="entry name" value="WRKY_plant"/>
</dbReference>
<keyword evidence="5" id="KW-0539">Nucleus</keyword>
<dbReference type="EMBL" id="SDMP01000020">
    <property type="protein sequence ID" value="RYQ84770.1"/>
    <property type="molecule type" value="Genomic_DNA"/>
</dbReference>
<dbReference type="Gene3D" id="2.20.25.80">
    <property type="entry name" value="WRKY domain"/>
    <property type="match status" value="1"/>
</dbReference>
<proteinExistence type="predicted"/>
<evidence type="ECO:0000256" key="1">
    <source>
        <dbReference type="ARBA" id="ARBA00004123"/>
    </source>
</evidence>
<dbReference type="SUPFAM" id="SSF118290">
    <property type="entry name" value="WRKY DNA-binding domain"/>
    <property type="match status" value="1"/>
</dbReference>
<feature type="region of interest" description="Disordered" evidence="6">
    <location>
        <begin position="50"/>
        <end position="70"/>
    </location>
</feature>
<evidence type="ECO:0000313" key="9">
    <source>
        <dbReference type="Proteomes" id="UP000289738"/>
    </source>
</evidence>
<dbReference type="PANTHER" id="PTHR31221:SF283">
    <property type="entry name" value="WRKY DOMAIN-CONTAINING PROTEIN"/>
    <property type="match status" value="1"/>
</dbReference>
<keyword evidence="9" id="KW-1185">Reference proteome</keyword>
<evidence type="ECO:0000256" key="3">
    <source>
        <dbReference type="ARBA" id="ARBA00023125"/>
    </source>
</evidence>
<dbReference type="Proteomes" id="UP000289738">
    <property type="component" value="Chromosome B10"/>
</dbReference>
<evidence type="ECO:0000256" key="2">
    <source>
        <dbReference type="ARBA" id="ARBA00023015"/>
    </source>
</evidence>
<sequence length="222" mass="25236">MEDYYFGNPNYSNPNCAHSFVTMATPTSDFMLSDYLLLDDDVIMIDNHHQHQDQESWSQSTESSSLAAASSNVNHEFGGATTSSHNNNMQLLDFVDRKCKNNVSKRNKQVEARQRVVFRTRSELEVMDDGFKWRKYGKKSVKNSPNPRNYYKCSSVGCGVKKRVERDAEDRSYVLTSYDGVHNHQSPSSNSYYTTSPFSIFHSNDINWSLHAPAVNSSSSNS</sequence>
<evidence type="ECO:0000313" key="8">
    <source>
        <dbReference type="EMBL" id="RYQ84770.1"/>
    </source>
</evidence>
<name>A0A444X513_ARAHY</name>
<dbReference type="PANTHER" id="PTHR31221">
    <property type="entry name" value="WRKY TRANSCRIPTION FACTOR PROTEIN 1-RELATED"/>
    <property type="match status" value="1"/>
</dbReference>
<keyword evidence="4" id="KW-0804">Transcription</keyword>
<organism evidence="8 9">
    <name type="scientific">Arachis hypogaea</name>
    <name type="common">Peanut</name>
    <dbReference type="NCBI Taxonomy" id="3818"/>
    <lineage>
        <taxon>Eukaryota</taxon>
        <taxon>Viridiplantae</taxon>
        <taxon>Streptophyta</taxon>
        <taxon>Embryophyta</taxon>
        <taxon>Tracheophyta</taxon>
        <taxon>Spermatophyta</taxon>
        <taxon>Magnoliopsida</taxon>
        <taxon>eudicotyledons</taxon>
        <taxon>Gunneridae</taxon>
        <taxon>Pentapetalae</taxon>
        <taxon>rosids</taxon>
        <taxon>fabids</taxon>
        <taxon>Fabales</taxon>
        <taxon>Fabaceae</taxon>
        <taxon>Papilionoideae</taxon>
        <taxon>50 kb inversion clade</taxon>
        <taxon>dalbergioids sensu lato</taxon>
        <taxon>Dalbergieae</taxon>
        <taxon>Pterocarpus clade</taxon>
        <taxon>Arachis</taxon>
    </lineage>
</organism>
<dbReference type="SMART" id="SM00774">
    <property type="entry name" value="WRKY"/>
    <property type="match status" value="1"/>
</dbReference>
<keyword evidence="2" id="KW-0805">Transcription regulation</keyword>
<dbReference type="GO" id="GO:0005634">
    <property type="term" value="C:nucleus"/>
    <property type="evidence" value="ECO:0007669"/>
    <property type="project" value="UniProtKB-SubCell"/>
</dbReference>
<keyword evidence="3" id="KW-0238">DNA-binding</keyword>